<evidence type="ECO:0000313" key="2">
    <source>
        <dbReference type="EMBL" id="MBO2443992.1"/>
    </source>
</evidence>
<protein>
    <submittedName>
        <fullName evidence="2">Uncharacterized protein</fullName>
    </submittedName>
</protein>
<dbReference type="Proteomes" id="UP000666915">
    <property type="component" value="Unassembled WGS sequence"/>
</dbReference>
<dbReference type="RefSeq" id="WP_208272300.1">
    <property type="nucleotide sequence ID" value="NZ_BAAAGM010000025.1"/>
</dbReference>
<keyword evidence="3" id="KW-1185">Reference proteome</keyword>
<comment type="caution">
    <text evidence="2">The sequence shown here is derived from an EMBL/GenBank/DDBJ whole genome shotgun (WGS) entry which is preliminary data.</text>
</comment>
<evidence type="ECO:0000313" key="3">
    <source>
        <dbReference type="Proteomes" id="UP000666915"/>
    </source>
</evidence>
<feature type="compositionally biased region" description="Basic and acidic residues" evidence="1">
    <location>
        <begin position="1"/>
        <end position="10"/>
    </location>
</feature>
<organism evidence="2 3">
    <name type="scientific">Actinomadura nitritigenes</name>
    <dbReference type="NCBI Taxonomy" id="134602"/>
    <lineage>
        <taxon>Bacteria</taxon>
        <taxon>Bacillati</taxon>
        <taxon>Actinomycetota</taxon>
        <taxon>Actinomycetes</taxon>
        <taxon>Streptosporangiales</taxon>
        <taxon>Thermomonosporaceae</taxon>
        <taxon>Actinomadura</taxon>
    </lineage>
</organism>
<sequence>MDDKLKDAGWVKDPVADEDQPSVSDISPNSCRRLYDLLGDQQRKPDMTAGFSDSGKSLLWVKAWSQKGGGPDPTTMRREAERCPTMRMKYESATIVYAIRVDQASPRTTVLHLTATDDSGARVSDMLVAGALKGMESRFIRLVNSGRLTAAERRAFMTSVRYETSLT</sequence>
<feature type="region of interest" description="Disordered" evidence="1">
    <location>
        <begin position="1"/>
        <end position="27"/>
    </location>
</feature>
<reference evidence="2 3" key="1">
    <citation type="submission" date="2021-03" db="EMBL/GenBank/DDBJ databases">
        <authorList>
            <person name="Kanchanasin P."/>
            <person name="Saeng-In P."/>
            <person name="Phongsopitanun W."/>
            <person name="Yuki M."/>
            <person name="Kudo T."/>
            <person name="Ohkuma M."/>
            <person name="Tanasupawat S."/>
        </authorList>
    </citation>
    <scope>NUCLEOTIDE SEQUENCE [LARGE SCALE GENOMIC DNA]</scope>
    <source>
        <strain evidence="2 3">L46</strain>
    </source>
</reference>
<proteinExistence type="predicted"/>
<accession>A0ABS3RDP4</accession>
<gene>
    <name evidence="2" type="ORF">J4557_41370</name>
</gene>
<evidence type="ECO:0000256" key="1">
    <source>
        <dbReference type="SAM" id="MobiDB-lite"/>
    </source>
</evidence>
<dbReference type="EMBL" id="JAGEOK010000039">
    <property type="protein sequence ID" value="MBO2443992.1"/>
    <property type="molecule type" value="Genomic_DNA"/>
</dbReference>
<name>A0ABS3RDP4_9ACTN</name>